<accession>A0AA86TDY3</accession>
<dbReference type="EMBL" id="CAXDID020000448">
    <property type="protein sequence ID" value="CAL6092838.1"/>
    <property type="molecule type" value="Genomic_DNA"/>
</dbReference>
<sequence length="410" mass="48627">MKQIRQMILNRQIITLCPKIKLFPKVEHYAPFFNYFEFHSASQLLVNNDFDMQLESLGNEDQQNQLQIILSIPFLLQKLVSILEEVFNVRYEFDYQVFNSSSAKTDVVGSVLCILQNVAIDYLGSAILVYRFKLLPILREYLSKLIQPRLTNQLLNILISRYPEEFAPNFHLSMFPQNTRLAIMHYLSLSNYIFEDIFLINSLTQQIINENCIQETETGVDSDFYILEIVQRIYNVNESFLNLFFKYFLKLEKFQVGKYRMHLFAAIHVILNNVYEHFRSGTEWDAEYSDDQFEYERVQKQRESVLKSLVRFDQQILKTIIEHIEFPRFQERALQILTLFININLLLNENTNEIVNELVFSGLHKMLLKTNGTSFDVARQLFLLTRYSDFAGKDERMCERMFCAEEENDL</sequence>
<name>A0AA86TDY3_9EUKA</name>
<gene>
    <name evidence="1" type="ORF">HINF_LOCUS1277</name>
    <name evidence="2" type="ORF">HINF_LOCUS66460</name>
</gene>
<dbReference type="AlphaFoldDB" id="A0AA86TDY3"/>
<comment type="caution">
    <text evidence="1">The sequence shown here is derived from an EMBL/GenBank/DDBJ whole genome shotgun (WGS) entry which is preliminary data.</text>
</comment>
<evidence type="ECO:0000313" key="3">
    <source>
        <dbReference type="Proteomes" id="UP001642409"/>
    </source>
</evidence>
<dbReference type="EMBL" id="CATOUU010000029">
    <property type="protein sequence ID" value="CAI9913632.1"/>
    <property type="molecule type" value="Genomic_DNA"/>
</dbReference>
<reference evidence="2 3" key="2">
    <citation type="submission" date="2024-07" db="EMBL/GenBank/DDBJ databases">
        <authorList>
            <person name="Akdeniz Z."/>
        </authorList>
    </citation>
    <scope>NUCLEOTIDE SEQUENCE [LARGE SCALE GENOMIC DNA]</scope>
</reference>
<proteinExistence type="predicted"/>
<dbReference type="Proteomes" id="UP001642409">
    <property type="component" value="Unassembled WGS sequence"/>
</dbReference>
<organism evidence="1">
    <name type="scientific">Hexamita inflata</name>
    <dbReference type="NCBI Taxonomy" id="28002"/>
    <lineage>
        <taxon>Eukaryota</taxon>
        <taxon>Metamonada</taxon>
        <taxon>Diplomonadida</taxon>
        <taxon>Hexamitidae</taxon>
        <taxon>Hexamitinae</taxon>
        <taxon>Hexamita</taxon>
    </lineage>
</organism>
<evidence type="ECO:0000313" key="2">
    <source>
        <dbReference type="EMBL" id="CAL6092838.1"/>
    </source>
</evidence>
<protein>
    <submittedName>
        <fullName evidence="2">Hypothetical_protein</fullName>
    </submittedName>
</protein>
<reference evidence="1" key="1">
    <citation type="submission" date="2023-06" db="EMBL/GenBank/DDBJ databases">
        <authorList>
            <person name="Kurt Z."/>
        </authorList>
    </citation>
    <scope>NUCLEOTIDE SEQUENCE</scope>
</reference>
<keyword evidence="3" id="KW-1185">Reference proteome</keyword>
<evidence type="ECO:0000313" key="1">
    <source>
        <dbReference type="EMBL" id="CAI9913632.1"/>
    </source>
</evidence>